<dbReference type="InterPro" id="IPR011010">
    <property type="entry name" value="DNA_brk_join_enz"/>
</dbReference>
<reference evidence="4 5" key="1">
    <citation type="journal article" date="2019" name="Int. J. Syst. Evol. Microbiol.">
        <title>The Global Catalogue of Microorganisms (GCM) 10K type strain sequencing project: providing services to taxonomists for standard genome sequencing and annotation.</title>
        <authorList>
            <consortium name="The Broad Institute Genomics Platform"/>
            <consortium name="The Broad Institute Genome Sequencing Center for Infectious Disease"/>
            <person name="Wu L."/>
            <person name="Ma J."/>
        </authorList>
    </citation>
    <scope>NUCLEOTIDE SEQUENCE [LARGE SCALE GENOMIC DNA]</scope>
    <source>
        <strain evidence="4 5">JCM 14589</strain>
    </source>
</reference>
<dbReference type="Proteomes" id="UP001500350">
    <property type="component" value="Unassembled WGS sequence"/>
</dbReference>
<evidence type="ECO:0000313" key="4">
    <source>
        <dbReference type="EMBL" id="GAA1580683.1"/>
    </source>
</evidence>
<comment type="caution">
    <text evidence="4">The sequence shown here is derived from an EMBL/GenBank/DDBJ whole genome shotgun (WGS) entry which is preliminary data.</text>
</comment>
<keyword evidence="3" id="KW-1133">Transmembrane helix</keyword>
<feature type="transmembrane region" description="Helical" evidence="3">
    <location>
        <begin position="40"/>
        <end position="60"/>
    </location>
</feature>
<dbReference type="Gene3D" id="1.10.443.10">
    <property type="entry name" value="Intergrase catalytic core"/>
    <property type="match status" value="1"/>
</dbReference>
<keyword evidence="5" id="KW-1185">Reference proteome</keyword>
<accession>A0ABN2DMI6</accession>
<sequence>MTPLRRNAYLALPYTADETQALFEVAEAQRNARARRYFRTLLVAGLGAGLLSGEVAVVAAKHVLRHPVNPRLWVIVLPDRLVPVRQDVTAVLEELCASQPEGPLLGERVSEAAAVKHRSHALRRHLDIPRGVPQLSLSRLRTTWATAVLSEGVTIAEFLQMAGTTSAKSLELYLPHVRVRTDLEWMSIASGQPPCEQNHPSARREGVSAHAPRTS</sequence>
<dbReference type="InterPro" id="IPR013762">
    <property type="entry name" value="Integrase-like_cat_sf"/>
</dbReference>
<name>A0ABN2DMI6_9MICO</name>
<dbReference type="EMBL" id="BAAANW010000043">
    <property type="protein sequence ID" value="GAA1580683.1"/>
    <property type="molecule type" value="Genomic_DNA"/>
</dbReference>
<keyword evidence="3" id="KW-0812">Transmembrane</keyword>
<feature type="region of interest" description="Disordered" evidence="2">
    <location>
        <begin position="191"/>
        <end position="215"/>
    </location>
</feature>
<gene>
    <name evidence="4" type="ORF">GCM10009763_29600</name>
</gene>
<evidence type="ECO:0000256" key="2">
    <source>
        <dbReference type="SAM" id="MobiDB-lite"/>
    </source>
</evidence>
<keyword evidence="1" id="KW-0233">DNA recombination</keyword>
<keyword evidence="3" id="KW-0472">Membrane</keyword>
<evidence type="ECO:0000256" key="1">
    <source>
        <dbReference type="ARBA" id="ARBA00023172"/>
    </source>
</evidence>
<organism evidence="4 5">
    <name type="scientific">Dermacoccus profundi</name>
    <dbReference type="NCBI Taxonomy" id="322602"/>
    <lineage>
        <taxon>Bacteria</taxon>
        <taxon>Bacillati</taxon>
        <taxon>Actinomycetota</taxon>
        <taxon>Actinomycetes</taxon>
        <taxon>Micrococcales</taxon>
        <taxon>Dermacoccaceae</taxon>
        <taxon>Dermacoccus</taxon>
    </lineage>
</organism>
<dbReference type="SUPFAM" id="SSF56349">
    <property type="entry name" value="DNA breaking-rejoining enzymes"/>
    <property type="match status" value="1"/>
</dbReference>
<protein>
    <recommendedName>
        <fullName evidence="6">Tyr recombinase domain-containing protein</fullName>
    </recommendedName>
</protein>
<evidence type="ECO:0000313" key="5">
    <source>
        <dbReference type="Proteomes" id="UP001500350"/>
    </source>
</evidence>
<proteinExistence type="predicted"/>
<evidence type="ECO:0008006" key="6">
    <source>
        <dbReference type="Google" id="ProtNLM"/>
    </source>
</evidence>
<evidence type="ECO:0000256" key="3">
    <source>
        <dbReference type="SAM" id="Phobius"/>
    </source>
</evidence>